<dbReference type="Pfam" id="PF00005">
    <property type="entry name" value="ABC_tran"/>
    <property type="match status" value="1"/>
</dbReference>
<dbReference type="GO" id="GO:0005524">
    <property type="term" value="F:ATP binding"/>
    <property type="evidence" value="ECO:0007669"/>
    <property type="project" value="UniProtKB-KW"/>
</dbReference>
<dbReference type="CDD" id="cd07346">
    <property type="entry name" value="ABC_6TM_exporters"/>
    <property type="match status" value="1"/>
</dbReference>
<dbReference type="InterPro" id="IPR003439">
    <property type="entry name" value="ABC_transporter-like_ATP-bd"/>
</dbReference>
<dbReference type="SUPFAM" id="SSF52540">
    <property type="entry name" value="P-loop containing nucleoside triphosphate hydrolases"/>
    <property type="match status" value="1"/>
</dbReference>
<evidence type="ECO:0000256" key="5">
    <source>
        <dbReference type="SAM" id="Phobius"/>
    </source>
</evidence>
<dbReference type="GO" id="GO:0015421">
    <property type="term" value="F:ABC-type oligopeptide transporter activity"/>
    <property type="evidence" value="ECO:0007669"/>
    <property type="project" value="TreeGrafter"/>
</dbReference>
<dbReference type="InterPro" id="IPR036640">
    <property type="entry name" value="ABC1_TM_sf"/>
</dbReference>
<feature type="transmembrane region" description="Helical" evidence="5">
    <location>
        <begin position="26"/>
        <end position="50"/>
    </location>
</feature>
<protein>
    <submittedName>
        <fullName evidence="8">ABC transporter ATP-binding protein</fullName>
    </submittedName>
</protein>
<dbReference type="GO" id="GO:0016887">
    <property type="term" value="F:ATP hydrolysis activity"/>
    <property type="evidence" value="ECO:0007669"/>
    <property type="project" value="InterPro"/>
</dbReference>
<keyword evidence="9" id="KW-1185">Reference proteome</keyword>
<evidence type="ECO:0000313" key="9">
    <source>
        <dbReference type="Proteomes" id="UP000292274"/>
    </source>
</evidence>
<sequence>MTDSPAPAPTGRLIGGMFRRQRRDTALCAGFWSLHQVCEALVPVAIGVVIDQAVGTGSTTAMAWSVLGIFALFVALTMGWRFGFWFLSKAVVQESHSLRMQVVRRVLTGRGIRTNRQNGELLSIATSDTQAAAEMLELGSRMVSALIGLTVATVVLLRIDWSLGLGLVVGVPLLVLGLNALGPVVERHTSAQQQAIGRAAATASDLLRGLRPLRGFGGVDEAARRYRAASRTSLRANLGAVRAGATFVGVSTFTTGLLVTVVAALAGWFALQGRITVGELITIVGLATFISDPVLNLADCVFRLATARASAARVAEVLAAPEPAPSGGAAARPGALVLDDVHAPGLDGVSLTVRPGELLGVVTEQTVTADGITELLAGGRHPDRGEVTLADTPVRDLDVAALRRIVLVEPHAVDLFGATLREVLHTGDDHDDAAVRRSIAAACVDVLADGDEGLDRELLDRGLDLSGGQRQRLALARALLADRPITVLRDPTTAVDAVTEHAIAEGVREHRTGDARATVLVTTSAPLLDRCDRVVFVHAGRVAAVGRHRDLLARSAYAEVVLR</sequence>
<dbReference type="PANTHER" id="PTHR43394:SF1">
    <property type="entry name" value="ATP-BINDING CASSETTE SUB-FAMILY B MEMBER 10, MITOCHONDRIAL"/>
    <property type="match status" value="1"/>
</dbReference>
<dbReference type="InterPro" id="IPR011527">
    <property type="entry name" value="ABC1_TM_dom"/>
</dbReference>
<keyword evidence="8" id="KW-0067">ATP-binding</keyword>
<dbReference type="InterPro" id="IPR017871">
    <property type="entry name" value="ABC_transporter-like_CS"/>
</dbReference>
<dbReference type="RefSeq" id="WP_131302980.1">
    <property type="nucleotide sequence ID" value="NZ_SJJR01000004.1"/>
</dbReference>
<dbReference type="SUPFAM" id="SSF90123">
    <property type="entry name" value="ABC transporter transmembrane region"/>
    <property type="match status" value="1"/>
</dbReference>
<dbReference type="GO" id="GO:0005886">
    <property type="term" value="C:plasma membrane"/>
    <property type="evidence" value="ECO:0007669"/>
    <property type="project" value="UniProtKB-SubCell"/>
</dbReference>
<dbReference type="InterPro" id="IPR027417">
    <property type="entry name" value="P-loop_NTPase"/>
</dbReference>
<keyword evidence="4 5" id="KW-0472">Membrane</keyword>
<evidence type="ECO:0000259" key="6">
    <source>
        <dbReference type="PROSITE" id="PS50893"/>
    </source>
</evidence>
<keyword evidence="8" id="KW-0547">Nucleotide-binding</keyword>
<dbReference type="PROSITE" id="PS50929">
    <property type="entry name" value="ABC_TM1F"/>
    <property type="match status" value="1"/>
</dbReference>
<dbReference type="PROSITE" id="PS50893">
    <property type="entry name" value="ABC_TRANSPORTER_2"/>
    <property type="match status" value="1"/>
</dbReference>
<feature type="transmembrane region" description="Helical" evidence="5">
    <location>
        <begin position="142"/>
        <end position="159"/>
    </location>
</feature>
<name>A0A4V2LWZ4_9ACTN</name>
<dbReference type="PANTHER" id="PTHR43394">
    <property type="entry name" value="ATP-DEPENDENT PERMEASE MDL1, MITOCHONDRIAL"/>
    <property type="match status" value="1"/>
</dbReference>
<dbReference type="Gene3D" id="1.20.1560.10">
    <property type="entry name" value="ABC transporter type 1, transmembrane domain"/>
    <property type="match status" value="1"/>
</dbReference>
<comment type="caution">
    <text evidence="8">The sequence shown here is derived from an EMBL/GenBank/DDBJ whole genome shotgun (WGS) entry which is preliminary data.</text>
</comment>
<feature type="domain" description="ABC transporter" evidence="6">
    <location>
        <begin position="331"/>
        <end position="562"/>
    </location>
</feature>
<dbReference type="InterPro" id="IPR039421">
    <property type="entry name" value="Type_1_exporter"/>
</dbReference>
<keyword evidence="3 5" id="KW-1133">Transmembrane helix</keyword>
<proteinExistence type="predicted"/>
<reference evidence="8 9" key="1">
    <citation type="submission" date="2019-02" db="EMBL/GenBank/DDBJ databases">
        <title>Jishengella sp. nov., isolated from a root of Zingiber montanum.</title>
        <authorList>
            <person name="Kuncharoen N."/>
            <person name="Kudo T."/>
            <person name="Masahiro Y."/>
            <person name="Ohkuma M."/>
            <person name="Tanasupawat S."/>
        </authorList>
    </citation>
    <scope>NUCLEOTIDE SEQUENCE [LARGE SCALE GENOMIC DNA]</scope>
    <source>
        <strain evidence="8 9">PLAI 1-1</strain>
    </source>
</reference>
<keyword evidence="2 5" id="KW-0812">Transmembrane</keyword>
<comment type="subcellular location">
    <subcellularLocation>
        <location evidence="1">Cell membrane</location>
        <topology evidence="1">Multi-pass membrane protein</topology>
    </subcellularLocation>
</comment>
<evidence type="ECO:0000256" key="2">
    <source>
        <dbReference type="ARBA" id="ARBA00022692"/>
    </source>
</evidence>
<gene>
    <name evidence="8" type="ORF">E0H26_08630</name>
</gene>
<evidence type="ECO:0000256" key="3">
    <source>
        <dbReference type="ARBA" id="ARBA00022989"/>
    </source>
</evidence>
<dbReference type="PROSITE" id="PS00211">
    <property type="entry name" value="ABC_TRANSPORTER_1"/>
    <property type="match status" value="1"/>
</dbReference>
<dbReference type="OrthoDB" id="4966664at2"/>
<feature type="domain" description="ABC transmembrane type-1" evidence="7">
    <location>
        <begin position="34"/>
        <end position="306"/>
    </location>
</feature>
<evidence type="ECO:0000256" key="1">
    <source>
        <dbReference type="ARBA" id="ARBA00004651"/>
    </source>
</evidence>
<feature type="transmembrane region" description="Helical" evidence="5">
    <location>
        <begin position="165"/>
        <end position="185"/>
    </location>
</feature>
<dbReference type="Gene3D" id="3.40.50.300">
    <property type="entry name" value="P-loop containing nucleotide triphosphate hydrolases"/>
    <property type="match status" value="1"/>
</dbReference>
<dbReference type="Proteomes" id="UP000292274">
    <property type="component" value="Unassembled WGS sequence"/>
</dbReference>
<evidence type="ECO:0000313" key="8">
    <source>
        <dbReference type="EMBL" id="TCB98435.1"/>
    </source>
</evidence>
<organism evidence="8 9">
    <name type="scientific">Micromonospora zingiberis</name>
    <dbReference type="NCBI Taxonomy" id="2053011"/>
    <lineage>
        <taxon>Bacteria</taxon>
        <taxon>Bacillati</taxon>
        <taxon>Actinomycetota</taxon>
        <taxon>Actinomycetes</taxon>
        <taxon>Micromonosporales</taxon>
        <taxon>Micromonosporaceae</taxon>
        <taxon>Micromonospora</taxon>
    </lineage>
</organism>
<accession>A0A4V2LWZ4</accession>
<dbReference type="Pfam" id="PF00664">
    <property type="entry name" value="ABC_membrane"/>
    <property type="match status" value="1"/>
</dbReference>
<evidence type="ECO:0000256" key="4">
    <source>
        <dbReference type="ARBA" id="ARBA00023136"/>
    </source>
</evidence>
<evidence type="ECO:0000259" key="7">
    <source>
        <dbReference type="PROSITE" id="PS50929"/>
    </source>
</evidence>
<feature type="transmembrane region" description="Helical" evidence="5">
    <location>
        <begin position="62"/>
        <end position="87"/>
    </location>
</feature>
<feature type="transmembrane region" description="Helical" evidence="5">
    <location>
        <begin position="245"/>
        <end position="271"/>
    </location>
</feature>
<dbReference type="AlphaFoldDB" id="A0A4V2LWZ4"/>
<dbReference type="EMBL" id="SJJR01000004">
    <property type="protein sequence ID" value="TCB98435.1"/>
    <property type="molecule type" value="Genomic_DNA"/>
</dbReference>